<dbReference type="GeneID" id="59332499"/>
<proteinExistence type="predicted"/>
<protein>
    <submittedName>
        <fullName evidence="1">Uncharacterized protein</fullName>
    </submittedName>
</protein>
<dbReference type="AlphaFoldDB" id="A0A8H6F962"/>
<reference evidence="1 2" key="1">
    <citation type="journal article" date="2020" name="Genomics">
        <title>Complete, high-quality genomes from long-read metagenomic sequencing of two wolf lichen thalli reveals enigmatic genome architecture.</title>
        <authorList>
            <person name="McKenzie S.K."/>
            <person name="Walston R.F."/>
            <person name="Allen J.L."/>
        </authorList>
    </citation>
    <scope>NUCLEOTIDE SEQUENCE [LARGE SCALE GENOMIC DNA]</scope>
    <source>
        <strain evidence="1">WasteWater1</strain>
    </source>
</reference>
<evidence type="ECO:0000313" key="2">
    <source>
        <dbReference type="Proteomes" id="UP000593566"/>
    </source>
</evidence>
<organism evidence="1 2">
    <name type="scientific">Letharia lupina</name>
    <dbReference type="NCBI Taxonomy" id="560253"/>
    <lineage>
        <taxon>Eukaryota</taxon>
        <taxon>Fungi</taxon>
        <taxon>Dikarya</taxon>
        <taxon>Ascomycota</taxon>
        <taxon>Pezizomycotina</taxon>
        <taxon>Lecanoromycetes</taxon>
        <taxon>OSLEUM clade</taxon>
        <taxon>Lecanoromycetidae</taxon>
        <taxon>Lecanorales</taxon>
        <taxon>Lecanorineae</taxon>
        <taxon>Parmeliaceae</taxon>
        <taxon>Letharia</taxon>
    </lineage>
</organism>
<gene>
    <name evidence="1" type="ORF">HO133_004090</name>
</gene>
<comment type="caution">
    <text evidence="1">The sequence shown here is derived from an EMBL/GenBank/DDBJ whole genome shotgun (WGS) entry which is preliminary data.</text>
</comment>
<dbReference type="RefSeq" id="XP_037149056.1">
    <property type="nucleotide sequence ID" value="XM_037295009.1"/>
</dbReference>
<accession>A0A8H6F962</accession>
<name>A0A8H6F962_9LECA</name>
<keyword evidence="2" id="KW-1185">Reference proteome</keyword>
<dbReference type="Proteomes" id="UP000593566">
    <property type="component" value="Unassembled WGS sequence"/>
</dbReference>
<evidence type="ECO:0000313" key="1">
    <source>
        <dbReference type="EMBL" id="KAF6219621.1"/>
    </source>
</evidence>
<dbReference type="EMBL" id="JACCJB010000019">
    <property type="protein sequence ID" value="KAF6219621.1"/>
    <property type="molecule type" value="Genomic_DNA"/>
</dbReference>
<sequence length="166" mass="17574">MATCFFCSPNILASPPFVSCLFAEAGAGITGELLTTYLPGLDDAPQGYTPTRFQRTQVTAPTATSYRNPRVSSHGSGKSTTTTASVVFTGFALAFEETDGDGQCSTSLHSDYSSVYGKPVPEFTISFSAGLFFVCPKTAGRAPRQWLIFAKQSAPRPVSLGSFTAD</sequence>